<evidence type="ECO:0000313" key="4">
    <source>
        <dbReference type="EMBL" id="KAG1355406.1"/>
    </source>
</evidence>
<name>A0A8K0IGF1_COCNU</name>
<keyword evidence="2" id="KW-0472">Membrane</keyword>
<feature type="domain" description="RING-type" evidence="3">
    <location>
        <begin position="66"/>
        <end position="89"/>
    </location>
</feature>
<dbReference type="PANTHER" id="PTHR45676">
    <property type="entry name" value="RING-H2 FINGER PROTEIN ATL51-RELATED"/>
    <property type="match status" value="1"/>
</dbReference>
<dbReference type="InterPro" id="IPR001841">
    <property type="entry name" value="Znf_RING"/>
</dbReference>
<dbReference type="PROSITE" id="PS50089">
    <property type="entry name" value="ZF_RING_2"/>
    <property type="match status" value="1"/>
</dbReference>
<dbReference type="PANTHER" id="PTHR45676:SF41">
    <property type="entry name" value="RING-H2 FINGER PROTEIN ATL66"/>
    <property type="match status" value="1"/>
</dbReference>
<dbReference type="EMBL" id="CM017878">
    <property type="protein sequence ID" value="KAG1355406.1"/>
    <property type="molecule type" value="Genomic_DNA"/>
</dbReference>
<evidence type="ECO:0000256" key="2">
    <source>
        <dbReference type="SAM" id="Phobius"/>
    </source>
</evidence>
<evidence type="ECO:0000256" key="1">
    <source>
        <dbReference type="PROSITE-ProRule" id="PRU00175"/>
    </source>
</evidence>
<keyword evidence="1" id="KW-0479">Metal-binding</keyword>
<dbReference type="SUPFAM" id="SSF57850">
    <property type="entry name" value="RING/U-box"/>
    <property type="match status" value="1"/>
</dbReference>
<reference evidence="4" key="1">
    <citation type="journal article" date="2017" name="Gigascience">
        <title>The genome draft of coconut (Cocos nucifera).</title>
        <authorList>
            <person name="Xiao Y."/>
            <person name="Xu P."/>
            <person name="Fan H."/>
            <person name="Baudouin L."/>
            <person name="Xia W."/>
            <person name="Bocs S."/>
            <person name="Xu J."/>
            <person name="Li Q."/>
            <person name="Guo A."/>
            <person name="Zhou L."/>
            <person name="Li J."/>
            <person name="Wu Y."/>
            <person name="Ma Z."/>
            <person name="Armero A."/>
            <person name="Issali A.E."/>
            <person name="Liu N."/>
            <person name="Peng M."/>
            <person name="Yang Y."/>
        </authorList>
    </citation>
    <scope>NUCLEOTIDE SEQUENCE</scope>
    <source>
        <tissue evidence="4">Spear leaf of Hainan Tall coconut</tissue>
    </source>
</reference>
<gene>
    <name evidence="4" type="ORF">COCNU_07G015180</name>
</gene>
<reference evidence="4" key="2">
    <citation type="submission" date="2019-07" db="EMBL/GenBank/DDBJ databases">
        <authorList>
            <person name="Yang Y."/>
            <person name="Bocs S."/>
            <person name="Baudouin L."/>
        </authorList>
    </citation>
    <scope>NUCLEOTIDE SEQUENCE</scope>
    <source>
        <tissue evidence="4">Spear leaf of Hainan Tall coconut</tissue>
    </source>
</reference>
<organism evidence="4 5">
    <name type="scientific">Cocos nucifera</name>
    <name type="common">Coconut palm</name>
    <dbReference type="NCBI Taxonomy" id="13894"/>
    <lineage>
        <taxon>Eukaryota</taxon>
        <taxon>Viridiplantae</taxon>
        <taxon>Streptophyta</taxon>
        <taxon>Embryophyta</taxon>
        <taxon>Tracheophyta</taxon>
        <taxon>Spermatophyta</taxon>
        <taxon>Magnoliopsida</taxon>
        <taxon>Liliopsida</taxon>
        <taxon>Arecaceae</taxon>
        <taxon>Arecoideae</taxon>
        <taxon>Cocoseae</taxon>
        <taxon>Attaleinae</taxon>
        <taxon>Cocos</taxon>
    </lineage>
</organism>
<keyword evidence="2" id="KW-1133">Transmembrane helix</keyword>
<protein>
    <submittedName>
        <fullName evidence="4">E3 ubiquitin-protein ligase ATL23-like</fullName>
    </submittedName>
</protein>
<proteinExistence type="predicted"/>
<dbReference type="InterPro" id="IPR013083">
    <property type="entry name" value="Znf_RING/FYVE/PHD"/>
</dbReference>
<dbReference type="AlphaFoldDB" id="A0A8K0IGF1"/>
<keyword evidence="5" id="KW-1185">Reference proteome</keyword>
<evidence type="ECO:0000313" key="5">
    <source>
        <dbReference type="Proteomes" id="UP000797356"/>
    </source>
</evidence>
<dbReference type="GO" id="GO:0008270">
    <property type="term" value="F:zinc ion binding"/>
    <property type="evidence" value="ECO:0007669"/>
    <property type="project" value="UniProtKB-KW"/>
</dbReference>
<keyword evidence="2" id="KW-0812">Transmembrane</keyword>
<dbReference type="Gene3D" id="3.30.40.10">
    <property type="entry name" value="Zinc/RING finger domain, C3HC4 (zinc finger)"/>
    <property type="match status" value="1"/>
</dbReference>
<evidence type="ECO:0000259" key="3">
    <source>
        <dbReference type="PROSITE" id="PS50089"/>
    </source>
</evidence>
<comment type="caution">
    <text evidence="4">The sequence shown here is derived from an EMBL/GenBank/DDBJ whole genome shotgun (WGS) entry which is preliminary data.</text>
</comment>
<sequence length="111" mass="12518">MIGLFEVAFLGVMVVYGGIGVVFCVYLRMLLGDSLWEEVRGLTEEEVKKLEEEMVEGQVARVLPGCRHAFHRPCVDAWLQVRSACPLCRALLLPLILSQTQHQRQLPYSSS</sequence>
<keyword evidence="1" id="KW-0862">Zinc</keyword>
<dbReference type="Pfam" id="PF13639">
    <property type="entry name" value="zf-RING_2"/>
    <property type="match status" value="1"/>
</dbReference>
<dbReference type="Proteomes" id="UP000797356">
    <property type="component" value="Chromosome 7"/>
</dbReference>
<keyword evidence="1" id="KW-0863">Zinc-finger</keyword>
<accession>A0A8K0IGF1</accession>
<feature type="transmembrane region" description="Helical" evidence="2">
    <location>
        <begin position="6"/>
        <end position="27"/>
    </location>
</feature>